<keyword evidence="2" id="KW-1185">Reference proteome</keyword>
<protein>
    <submittedName>
        <fullName evidence="1">Uncharacterized protein</fullName>
    </submittedName>
</protein>
<sequence>MHNFRVAHFGSVLCQYNVKTDKAVKQLSITSFTVDAIASQIWHII</sequence>
<comment type="caution">
    <text evidence="1">The sequence shown here is derived from an EMBL/GenBank/DDBJ whole genome shotgun (WGS) entry which is preliminary data.</text>
</comment>
<gene>
    <name evidence="1" type="ORF">GNE12_18095</name>
</gene>
<dbReference type="GeneID" id="58725886"/>
<name>A0ABR6SBP1_ANAVA</name>
<evidence type="ECO:0000313" key="1">
    <source>
        <dbReference type="EMBL" id="MBC1303822.1"/>
    </source>
</evidence>
<dbReference type="Proteomes" id="UP000570851">
    <property type="component" value="Unassembled WGS sequence"/>
</dbReference>
<organism evidence="1 2">
    <name type="scientific">Trichormus variabilis N2B</name>
    <dbReference type="NCBI Taxonomy" id="2681315"/>
    <lineage>
        <taxon>Bacteria</taxon>
        <taxon>Bacillati</taxon>
        <taxon>Cyanobacteriota</taxon>
        <taxon>Cyanophyceae</taxon>
        <taxon>Nostocales</taxon>
        <taxon>Nostocaceae</taxon>
        <taxon>Trichormus</taxon>
    </lineage>
</organism>
<accession>A0ABR6SBP1</accession>
<dbReference type="RefSeq" id="WP_153228393.1">
    <property type="nucleotide sequence ID" value="NZ_JACKZP010000077.1"/>
</dbReference>
<reference evidence="1 2" key="1">
    <citation type="submission" date="2019-11" db="EMBL/GenBank/DDBJ databases">
        <title>Comparison of genomes from free-living endosymbiotic cyanobacteria isolated from Azolla.</title>
        <authorList>
            <person name="Thiel T."/>
            <person name="Pratte B."/>
        </authorList>
    </citation>
    <scope>NUCLEOTIDE SEQUENCE [LARGE SCALE GENOMIC DNA]</scope>
    <source>
        <strain evidence="1 2">N2B</strain>
    </source>
</reference>
<dbReference type="EMBL" id="JACKZP010000077">
    <property type="protein sequence ID" value="MBC1303822.1"/>
    <property type="molecule type" value="Genomic_DNA"/>
</dbReference>
<evidence type="ECO:0000313" key="2">
    <source>
        <dbReference type="Proteomes" id="UP000570851"/>
    </source>
</evidence>
<proteinExistence type="predicted"/>